<dbReference type="AlphaFoldDB" id="A0A1V4I0E6"/>
<evidence type="ECO:0000256" key="2">
    <source>
        <dbReference type="ARBA" id="ARBA00006929"/>
    </source>
</evidence>
<dbReference type="PROSITE" id="PS51257">
    <property type="entry name" value="PROKAR_LIPOPROTEIN"/>
    <property type="match status" value="1"/>
</dbReference>
<reference evidence="9 10" key="1">
    <citation type="submission" date="2017-02" db="EMBL/GenBank/DDBJ databases">
        <title>Genome sequence of the nitrite-oxidizing bacterium Nitrobacter vulgaris strain Ab1.</title>
        <authorList>
            <person name="Mellbye B.L."/>
            <person name="Davis E.W."/>
            <person name="Spieck E."/>
            <person name="Chang J.H."/>
            <person name="Bottomley P.J."/>
            <person name="Sayavedra-Soto L.A."/>
        </authorList>
    </citation>
    <scope>NUCLEOTIDE SEQUENCE [LARGE SCALE GENOMIC DNA]</scope>
    <source>
        <strain evidence="9 10">Ab1</strain>
    </source>
</reference>
<keyword evidence="6 7" id="KW-0998">Cell outer membrane</keyword>
<dbReference type="InterPro" id="IPR000527">
    <property type="entry name" value="Flag_Lring"/>
</dbReference>
<accession>A0A1V4I0E6</accession>
<evidence type="ECO:0000313" key="9">
    <source>
        <dbReference type="EMBL" id="OPH83706.1"/>
    </source>
</evidence>
<comment type="subcellular location">
    <subcellularLocation>
        <location evidence="7">Cell outer membrane</location>
        <topology evidence="7">Lipid-anchor</topology>
    </subcellularLocation>
    <subcellularLocation>
        <location evidence="7">Bacterial flagellum basal body</location>
    </subcellularLocation>
</comment>
<protein>
    <recommendedName>
        <fullName evidence="7">Flagellar L-ring protein</fullName>
    </recommendedName>
    <alternativeName>
        <fullName evidence="7">Basal body L-ring protein</fullName>
    </alternativeName>
</protein>
<keyword evidence="9" id="KW-0969">Cilium</keyword>
<dbReference type="GO" id="GO:0003774">
    <property type="term" value="F:cytoskeletal motor activity"/>
    <property type="evidence" value="ECO:0007669"/>
    <property type="project" value="InterPro"/>
</dbReference>
<evidence type="ECO:0000256" key="8">
    <source>
        <dbReference type="SAM" id="SignalP"/>
    </source>
</evidence>
<dbReference type="GO" id="GO:0071973">
    <property type="term" value="P:bacterial-type flagellum-dependent cell motility"/>
    <property type="evidence" value="ECO:0007669"/>
    <property type="project" value="InterPro"/>
</dbReference>
<dbReference type="NCBIfam" id="NF001305">
    <property type="entry name" value="PRK00249.1-5"/>
    <property type="match status" value="1"/>
</dbReference>
<keyword evidence="9" id="KW-0282">Flagellum</keyword>
<dbReference type="PANTHER" id="PTHR34933:SF1">
    <property type="entry name" value="FLAGELLAR L-RING PROTEIN"/>
    <property type="match status" value="1"/>
</dbReference>
<organism evidence="9 10">
    <name type="scientific">Nitrobacter vulgaris</name>
    <dbReference type="NCBI Taxonomy" id="29421"/>
    <lineage>
        <taxon>Bacteria</taxon>
        <taxon>Pseudomonadati</taxon>
        <taxon>Pseudomonadota</taxon>
        <taxon>Alphaproteobacteria</taxon>
        <taxon>Hyphomicrobiales</taxon>
        <taxon>Nitrobacteraceae</taxon>
        <taxon>Nitrobacter</taxon>
    </lineage>
</organism>
<keyword evidence="7" id="KW-0449">Lipoprotein</keyword>
<dbReference type="RefSeq" id="WP_079446164.1">
    <property type="nucleotide sequence ID" value="NZ_JAVDPZ010000011.1"/>
</dbReference>
<dbReference type="OrthoDB" id="9789227at2"/>
<dbReference type="PRINTS" id="PR01008">
    <property type="entry name" value="FLGLRINGFLGH"/>
</dbReference>
<dbReference type="Pfam" id="PF02107">
    <property type="entry name" value="FlgH"/>
    <property type="match status" value="1"/>
</dbReference>
<evidence type="ECO:0000256" key="6">
    <source>
        <dbReference type="ARBA" id="ARBA00023237"/>
    </source>
</evidence>
<evidence type="ECO:0000313" key="10">
    <source>
        <dbReference type="Proteomes" id="UP000189940"/>
    </source>
</evidence>
<comment type="similarity">
    <text evidence="2 7">Belongs to the FlgH family.</text>
</comment>
<name>A0A1V4I0E6_NITVU</name>
<comment type="caution">
    <text evidence="9">The sequence shown here is derived from an EMBL/GenBank/DDBJ whole genome shotgun (WGS) entry which is preliminary data.</text>
</comment>
<dbReference type="PANTHER" id="PTHR34933">
    <property type="entry name" value="FLAGELLAR L-RING PROTEIN"/>
    <property type="match status" value="1"/>
</dbReference>
<dbReference type="HAMAP" id="MF_00415">
    <property type="entry name" value="FlgH"/>
    <property type="match status" value="1"/>
</dbReference>
<dbReference type="Proteomes" id="UP000189940">
    <property type="component" value="Unassembled WGS sequence"/>
</dbReference>
<evidence type="ECO:0000256" key="7">
    <source>
        <dbReference type="HAMAP-Rule" id="MF_00415"/>
    </source>
</evidence>
<dbReference type="GO" id="GO:0009279">
    <property type="term" value="C:cell outer membrane"/>
    <property type="evidence" value="ECO:0007669"/>
    <property type="project" value="UniProtKB-SubCell"/>
</dbReference>
<sequence>MLKFARINRIVLTGSLLAAAGLASGCSSIDRLSQIGESPKLTAIDNPTTQPGYKPVQMPMPKPETVSYNANSLWRNGSRAFFRDQRAARVGDLLTVTVNFTDKANIANQTQRSRTSKEDSGITDFIGSKTIGNPATAVLPGRILTTDSTSLSDGKGSVQRQENLQTSVAAVVTQLLPNGNLVVEGKQEIRVNNEIRELIVAGIVRPEDIQSDNTIDSSKIAQARIAYGGRGQISDVQQPRYGQQVMDVLLPF</sequence>
<comment type="subunit">
    <text evidence="7">The basal body constitutes a major portion of the flagellar organelle and consists of four rings (L,P,S, and M) mounted on a central rod.</text>
</comment>
<proteinExistence type="inferred from homology"/>
<evidence type="ECO:0000256" key="5">
    <source>
        <dbReference type="ARBA" id="ARBA00023143"/>
    </source>
</evidence>
<keyword evidence="4 7" id="KW-0472">Membrane</keyword>
<keyword evidence="5 7" id="KW-0975">Bacterial flagellum</keyword>
<evidence type="ECO:0000256" key="3">
    <source>
        <dbReference type="ARBA" id="ARBA00022729"/>
    </source>
</evidence>
<comment type="function">
    <text evidence="1 7">Assembles around the rod to form the L-ring and probably protects the motor/basal body from shearing forces during rotation.</text>
</comment>
<evidence type="ECO:0000256" key="4">
    <source>
        <dbReference type="ARBA" id="ARBA00023136"/>
    </source>
</evidence>
<keyword evidence="3 7" id="KW-0732">Signal</keyword>
<dbReference type="EMBL" id="MWPQ01000025">
    <property type="protein sequence ID" value="OPH83706.1"/>
    <property type="molecule type" value="Genomic_DNA"/>
</dbReference>
<dbReference type="GO" id="GO:0009427">
    <property type="term" value="C:bacterial-type flagellum basal body, distal rod, L ring"/>
    <property type="evidence" value="ECO:0007669"/>
    <property type="project" value="InterPro"/>
</dbReference>
<keyword evidence="9" id="KW-0966">Cell projection</keyword>
<gene>
    <name evidence="7" type="primary">flgH</name>
    <name evidence="9" type="ORF">B2M20_06070</name>
</gene>
<dbReference type="STRING" id="29421.B2M20_06070"/>
<evidence type="ECO:0000256" key="1">
    <source>
        <dbReference type="ARBA" id="ARBA00002591"/>
    </source>
</evidence>
<keyword evidence="10" id="KW-1185">Reference proteome</keyword>
<feature type="signal peptide" evidence="8">
    <location>
        <begin position="1"/>
        <end position="20"/>
    </location>
</feature>
<feature type="chain" id="PRO_5012302353" description="Flagellar L-ring protein" evidence="8">
    <location>
        <begin position="21"/>
        <end position="252"/>
    </location>
</feature>